<organism evidence="1 2">
    <name type="scientific">Fusarium floridanum</name>
    <dbReference type="NCBI Taxonomy" id="1325733"/>
    <lineage>
        <taxon>Eukaryota</taxon>
        <taxon>Fungi</taxon>
        <taxon>Dikarya</taxon>
        <taxon>Ascomycota</taxon>
        <taxon>Pezizomycotina</taxon>
        <taxon>Sordariomycetes</taxon>
        <taxon>Hypocreomycetidae</taxon>
        <taxon>Hypocreales</taxon>
        <taxon>Nectriaceae</taxon>
        <taxon>Fusarium</taxon>
        <taxon>Fusarium solani species complex</taxon>
    </lineage>
</organism>
<dbReference type="EMBL" id="NKCL01001325">
    <property type="protein sequence ID" value="RSL40479.1"/>
    <property type="molecule type" value="Genomic_DNA"/>
</dbReference>
<evidence type="ECO:0000313" key="2">
    <source>
        <dbReference type="Proteomes" id="UP000287972"/>
    </source>
</evidence>
<sequence length="106" mass="12104">MDFPSPRFAPDRFAHVLYRQSRLPYVPTEWSDKSSGAGYFGAVKKRGLHNGHHEYRSLSEDENIEGCIEVAVKQLTIQGSAVTDVDKFYTKETDTLDKMRELDHAL</sequence>
<dbReference type="Proteomes" id="UP000287972">
    <property type="component" value="Unassembled WGS sequence"/>
</dbReference>
<protein>
    <submittedName>
        <fullName evidence="1">Uncharacterized protein</fullName>
    </submittedName>
</protein>
<proteinExistence type="predicted"/>
<reference evidence="1 2" key="1">
    <citation type="submission" date="2017-06" db="EMBL/GenBank/DDBJ databases">
        <title>Comparative genomic analysis of Ambrosia Fusariam Clade fungi.</title>
        <authorList>
            <person name="Stajich J.E."/>
            <person name="Carrillo J."/>
            <person name="Kijimoto T."/>
            <person name="Eskalen A."/>
            <person name="O'Donnell K."/>
            <person name="Kasson M."/>
        </authorList>
    </citation>
    <scope>NUCLEOTIDE SEQUENCE [LARGE SCALE GENOMIC DNA]</scope>
    <source>
        <strain evidence="1 2">NRRL62606</strain>
    </source>
</reference>
<dbReference type="AlphaFoldDB" id="A0A428NIA6"/>
<evidence type="ECO:0000313" key="1">
    <source>
        <dbReference type="EMBL" id="RSL40479.1"/>
    </source>
</evidence>
<accession>A0A428NIA6</accession>
<keyword evidence="2" id="KW-1185">Reference proteome</keyword>
<comment type="caution">
    <text evidence="1">The sequence shown here is derived from an EMBL/GenBank/DDBJ whole genome shotgun (WGS) entry which is preliminary data.</text>
</comment>
<name>A0A428NIA6_9HYPO</name>
<gene>
    <name evidence="1" type="ORF">CEP51_016692</name>
</gene>